<organism evidence="1 2">
    <name type="scientific">Taxus chinensis</name>
    <name type="common">Chinese yew</name>
    <name type="synonym">Taxus wallichiana var. chinensis</name>
    <dbReference type="NCBI Taxonomy" id="29808"/>
    <lineage>
        <taxon>Eukaryota</taxon>
        <taxon>Viridiplantae</taxon>
        <taxon>Streptophyta</taxon>
        <taxon>Embryophyta</taxon>
        <taxon>Tracheophyta</taxon>
        <taxon>Spermatophyta</taxon>
        <taxon>Pinopsida</taxon>
        <taxon>Pinidae</taxon>
        <taxon>Conifers II</taxon>
        <taxon>Cupressales</taxon>
        <taxon>Taxaceae</taxon>
        <taxon>Taxus</taxon>
    </lineage>
</organism>
<protein>
    <submittedName>
        <fullName evidence="1">Uncharacterized protein</fullName>
    </submittedName>
</protein>
<reference evidence="1 2" key="1">
    <citation type="journal article" date="2021" name="Nat. Plants">
        <title>The Taxus genome provides insights into paclitaxel biosynthesis.</title>
        <authorList>
            <person name="Xiong X."/>
            <person name="Gou J."/>
            <person name="Liao Q."/>
            <person name="Li Y."/>
            <person name="Zhou Q."/>
            <person name="Bi G."/>
            <person name="Li C."/>
            <person name="Du R."/>
            <person name="Wang X."/>
            <person name="Sun T."/>
            <person name="Guo L."/>
            <person name="Liang H."/>
            <person name="Lu P."/>
            <person name="Wu Y."/>
            <person name="Zhang Z."/>
            <person name="Ro D.K."/>
            <person name="Shang Y."/>
            <person name="Huang S."/>
            <person name="Yan J."/>
        </authorList>
    </citation>
    <scope>NUCLEOTIDE SEQUENCE [LARGE SCALE GENOMIC DNA]</scope>
    <source>
        <strain evidence="1">Ta-2019</strain>
    </source>
</reference>
<proteinExistence type="predicted"/>
<feature type="non-terminal residue" evidence="1">
    <location>
        <position position="79"/>
    </location>
</feature>
<comment type="caution">
    <text evidence="1">The sequence shown here is derived from an EMBL/GenBank/DDBJ whole genome shotgun (WGS) entry which is preliminary data.</text>
</comment>
<dbReference type="AlphaFoldDB" id="A0AA38GPW3"/>
<dbReference type="Proteomes" id="UP000824469">
    <property type="component" value="Unassembled WGS sequence"/>
</dbReference>
<evidence type="ECO:0000313" key="1">
    <source>
        <dbReference type="EMBL" id="KAH9326048.1"/>
    </source>
</evidence>
<sequence length="79" mass="8557">LFGTESSDPPEMGFLVPYLADDTWRCLIGFRLLRLSASHASLCPSMKFLCSGEPAGSRPPCTHGPDVPVRKFHVLADPG</sequence>
<name>A0AA38GPW3_TAXCH</name>
<keyword evidence="2" id="KW-1185">Reference proteome</keyword>
<feature type="non-terminal residue" evidence="1">
    <location>
        <position position="1"/>
    </location>
</feature>
<gene>
    <name evidence="1" type="ORF">KI387_006226</name>
</gene>
<accession>A0AA38GPW3</accession>
<evidence type="ECO:0000313" key="2">
    <source>
        <dbReference type="Proteomes" id="UP000824469"/>
    </source>
</evidence>
<dbReference type="EMBL" id="JAHRHJ020000002">
    <property type="protein sequence ID" value="KAH9326048.1"/>
    <property type="molecule type" value="Genomic_DNA"/>
</dbReference>